<dbReference type="OrthoDB" id="7363756at2"/>
<organism evidence="2 3">
    <name type="scientific">Rhizobium lusitanum</name>
    <dbReference type="NCBI Taxonomy" id="293958"/>
    <lineage>
        <taxon>Bacteria</taxon>
        <taxon>Pseudomonadati</taxon>
        <taxon>Pseudomonadota</taxon>
        <taxon>Alphaproteobacteria</taxon>
        <taxon>Hyphomicrobiales</taxon>
        <taxon>Rhizobiaceae</taxon>
        <taxon>Rhizobium/Agrobacterium group</taxon>
        <taxon>Rhizobium</taxon>
    </lineage>
</organism>
<dbReference type="InterPro" id="IPR041049">
    <property type="entry name" value="DUF5615"/>
</dbReference>
<dbReference type="EMBL" id="FMAF01000017">
    <property type="protein sequence ID" value="SCB43478.1"/>
    <property type="molecule type" value="Genomic_DNA"/>
</dbReference>
<dbReference type="RefSeq" id="WP_092575638.1">
    <property type="nucleotide sequence ID" value="NZ_FMAF01000017.1"/>
</dbReference>
<evidence type="ECO:0000313" key="2">
    <source>
        <dbReference type="EMBL" id="SCB43478.1"/>
    </source>
</evidence>
<evidence type="ECO:0000313" key="3">
    <source>
        <dbReference type="Proteomes" id="UP000199205"/>
    </source>
</evidence>
<dbReference type="AlphaFoldDB" id="A0A1C3WU35"/>
<dbReference type="Proteomes" id="UP000199205">
    <property type="component" value="Unassembled WGS sequence"/>
</dbReference>
<protein>
    <recommendedName>
        <fullName evidence="1">DUF5615 domain-containing protein</fullName>
    </recommendedName>
</protein>
<gene>
    <name evidence="2" type="ORF">GA0061101_11768</name>
</gene>
<reference evidence="2 3" key="1">
    <citation type="submission" date="2016-08" db="EMBL/GenBank/DDBJ databases">
        <authorList>
            <person name="Seilhamer J.J."/>
        </authorList>
    </citation>
    <scope>NUCLEOTIDE SEQUENCE [LARGE SCALE GENOMIC DNA]</scope>
    <source>
        <strain evidence="2 3">P1-7</strain>
    </source>
</reference>
<name>A0A1C3WU35_9HYPH</name>
<accession>A0A1C3WU35</accession>
<feature type="domain" description="DUF5615" evidence="1">
    <location>
        <begin position="1"/>
        <end position="106"/>
    </location>
</feature>
<dbReference type="Pfam" id="PF18480">
    <property type="entry name" value="DUF5615"/>
    <property type="match status" value="1"/>
</dbReference>
<evidence type="ECO:0000259" key="1">
    <source>
        <dbReference type="Pfam" id="PF18480"/>
    </source>
</evidence>
<proteinExistence type="predicted"/>
<sequence length="126" mass="14061">MKFLIDECLHTSLVAVAQDLGHECSHVNWLGLSGETDWDLMPRIVEGDFTFVTNNARDFRKLYAKEELHAGLVIIVPQVLPARQRELFSAIVDELAATDNLVNEVIEISLEDGAAVVTRYVLPLAE</sequence>